<dbReference type="Gene3D" id="1.20.120.140">
    <property type="entry name" value="Signal recognition particle SRP54, nucleotide-binding domain"/>
    <property type="match status" value="1"/>
</dbReference>
<keyword evidence="7 9" id="KW-0687">Ribonucleoprotein</keyword>
<dbReference type="Gene3D" id="3.40.50.300">
    <property type="entry name" value="P-loop containing nucleotide triphosphate hydrolases"/>
    <property type="match status" value="1"/>
</dbReference>
<protein>
    <recommendedName>
        <fullName evidence="9">Signal recognition particle protein</fullName>
        <ecNumber evidence="9">3.6.5.4</ecNumber>
    </recommendedName>
    <alternativeName>
        <fullName evidence="9">Fifty-four homolog</fullName>
    </alternativeName>
</protein>
<dbReference type="EMBL" id="AFZE01000024">
    <property type="protein sequence ID" value="EHL14664.1"/>
    <property type="molecule type" value="Genomic_DNA"/>
</dbReference>
<dbReference type="Pfam" id="PF00448">
    <property type="entry name" value="SRP54"/>
    <property type="match status" value="1"/>
</dbReference>
<feature type="binding site" evidence="9">
    <location>
        <begin position="108"/>
        <end position="115"/>
    </location>
    <ligand>
        <name>GTP</name>
        <dbReference type="ChEBI" id="CHEBI:37565"/>
    </ligand>
</feature>
<evidence type="ECO:0000256" key="8">
    <source>
        <dbReference type="ARBA" id="ARBA00048027"/>
    </source>
</evidence>
<comment type="domain">
    <text evidence="9">Composed of three domains: the N-terminal N domain, which is responsible for interactions with the ribosome, the central G domain, which binds GTP, and the C-terminal M domain, which binds the RNA and the signal sequence of the RNC.</text>
</comment>
<dbReference type="RefSeq" id="WP_009526324.1">
    <property type="nucleotide sequence ID" value="NZ_JBQMYZ010000008.1"/>
</dbReference>
<comment type="catalytic activity">
    <reaction evidence="8 9">
        <text>GTP + H2O = GDP + phosphate + H(+)</text>
        <dbReference type="Rhea" id="RHEA:19669"/>
        <dbReference type="ChEBI" id="CHEBI:15377"/>
        <dbReference type="ChEBI" id="CHEBI:15378"/>
        <dbReference type="ChEBI" id="CHEBI:37565"/>
        <dbReference type="ChEBI" id="CHEBI:43474"/>
        <dbReference type="ChEBI" id="CHEBI:58189"/>
        <dbReference type="EC" id="3.6.5.4"/>
    </reaction>
</comment>
<evidence type="ECO:0000256" key="9">
    <source>
        <dbReference type="HAMAP-Rule" id="MF_00306"/>
    </source>
</evidence>
<dbReference type="Pfam" id="PF02978">
    <property type="entry name" value="SRP_SPB"/>
    <property type="match status" value="1"/>
</dbReference>
<dbReference type="HOGENOM" id="CLU_009301_6_0_9"/>
<dbReference type="SMART" id="SM00382">
    <property type="entry name" value="AAA"/>
    <property type="match status" value="1"/>
</dbReference>
<dbReference type="PANTHER" id="PTHR11564">
    <property type="entry name" value="SIGNAL RECOGNITION PARTICLE 54K PROTEIN SRP54"/>
    <property type="match status" value="1"/>
</dbReference>
<dbReference type="NCBIfam" id="TIGR00959">
    <property type="entry name" value="ffh"/>
    <property type="match status" value="1"/>
</dbReference>
<dbReference type="GO" id="GO:0006614">
    <property type="term" value="P:SRP-dependent cotranslational protein targeting to membrane"/>
    <property type="evidence" value="ECO:0007669"/>
    <property type="project" value="InterPro"/>
</dbReference>
<evidence type="ECO:0000256" key="1">
    <source>
        <dbReference type="ARBA" id="ARBA00005450"/>
    </source>
</evidence>
<evidence type="ECO:0000256" key="6">
    <source>
        <dbReference type="ARBA" id="ARBA00023135"/>
    </source>
</evidence>
<dbReference type="InterPro" id="IPR027417">
    <property type="entry name" value="P-loop_NTPase"/>
</dbReference>
<dbReference type="InterPro" id="IPR036891">
    <property type="entry name" value="Signal_recog_part_SRP54_M_sf"/>
</dbReference>
<dbReference type="InterPro" id="IPR000897">
    <property type="entry name" value="SRP54_GTPase_dom"/>
</dbReference>
<keyword evidence="2 9" id="KW-0547">Nucleotide-binding</keyword>
<dbReference type="SMART" id="SM00963">
    <property type="entry name" value="SRP54_N"/>
    <property type="match status" value="1"/>
</dbReference>
<dbReference type="InterPro" id="IPR003593">
    <property type="entry name" value="AAA+_ATPase"/>
</dbReference>
<gene>
    <name evidence="9" type="primary">ffh</name>
    <name evidence="13" type="ORF">HMPREF9629_02108</name>
</gene>
<comment type="subunit">
    <text evidence="9">Part of the signal recognition particle protein translocation system, which is composed of SRP and FtsY.</text>
</comment>
<dbReference type="SUPFAM" id="SSF52540">
    <property type="entry name" value="P-loop containing nucleoside triphosphate hydrolases"/>
    <property type="match status" value="1"/>
</dbReference>
<dbReference type="Proteomes" id="UP000006437">
    <property type="component" value="Unassembled WGS sequence"/>
</dbReference>
<comment type="function">
    <text evidence="9">Involved in targeting and insertion of nascent membrane proteins into the cytoplasmic membrane. Binds to the hydrophobic signal sequence of the ribosome-nascent chain (RNC) as it emerges from the ribosomes. The SRP-RNC complex is then targeted to the cytoplasmic membrane where it interacts with the SRP receptor FtsY.</text>
</comment>
<reference evidence="13 14" key="1">
    <citation type="submission" date="2011-08" db="EMBL/GenBank/DDBJ databases">
        <title>The Genome Sequence of Eubacteriaceae bacterium ACC19a.</title>
        <authorList>
            <consortium name="The Broad Institute Genome Sequencing Platform"/>
            <person name="Earl A."/>
            <person name="Ward D."/>
            <person name="Feldgarden M."/>
            <person name="Gevers D."/>
            <person name="Sizova M."/>
            <person name="Hazen A."/>
            <person name="Epstein S."/>
            <person name="Young S.K."/>
            <person name="Zeng Q."/>
            <person name="Gargeya S."/>
            <person name="Fitzgerald M."/>
            <person name="Haas B."/>
            <person name="Abouelleil A."/>
            <person name="Alvarado L."/>
            <person name="Arachchi H.M."/>
            <person name="Berlin A."/>
            <person name="Brown A."/>
            <person name="Chapman S.B."/>
            <person name="Chen Z."/>
            <person name="Dunbar C."/>
            <person name="Freedman E."/>
            <person name="Gearin G."/>
            <person name="Gellesch M."/>
            <person name="Goldberg J."/>
            <person name="Griggs A."/>
            <person name="Gujja S."/>
            <person name="Heiman D."/>
            <person name="Howarth C."/>
            <person name="Larson L."/>
            <person name="Lui A."/>
            <person name="MacDonald P.J.P."/>
            <person name="Montmayeur A."/>
            <person name="Murphy C."/>
            <person name="Neiman D."/>
            <person name="Pearson M."/>
            <person name="Priest M."/>
            <person name="Roberts A."/>
            <person name="Saif S."/>
            <person name="Shea T."/>
            <person name="Shenoy N."/>
            <person name="Sisk P."/>
            <person name="Stolte C."/>
            <person name="Sykes S."/>
            <person name="Wortman J."/>
            <person name="Nusbaum C."/>
            <person name="Birren B."/>
        </authorList>
    </citation>
    <scope>NUCLEOTIDE SEQUENCE [LARGE SCALE GENOMIC DNA]</scope>
    <source>
        <strain evidence="13 14">ACC19a</strain>
    </source>
</reference>
<dbReference type="SUPFAM" id="SSF47446">
    <property type="entry name" value="Signal peptide-binding domain"/>
    <property type="match status" value="1"/>
</dbReference>
<evidence type="ECO:0000313" key="14">
    <source>
        <dbReference type="Proteomes" id="UP000006437"/>
    </source>
</evidence>
<keyword evidence="3 9" id="KW-0378">Hydrolase</keyword>
<evidence type="ECO:0000259" key="11">
    <source>
        <dbReference type="SMART" id="SM00962"/>
    </source>
</evidence>
<feature type="domain" description="Signal recognition particle SRP54 helical bundle" evidence="12">
    <location>
        <begin position="2"/>
        <end position="87"/>
    </location>
</feature>
<dbReference type="AlphaFoldDB" id="G9X164"/>
<accession>G9X164</accession>
<keyword evidence="5 9" id="KW-0342">GTP-binding</keyword>
<feature type="binding site" evidence="9">
    <location>
        <begin position="190"/>
        <end position="194"/>
    </location>
    <ligand>
        <name>GTP</name>
        <dbReference type="ChEBI" id="CHEBI:37565"/>
    </ligand>
</feature>
<feature type="domain" description="SRP54-type proteins GTP-binding" evidence="11">
    <location>
        <begin position="101"/>
        <end position="296"/>
    </location>
</feature>
<dbReference type="InterPro" id="IPR042101">
    <property type="entry name" value="SRP54_N_sf"/>
</dbReference>
<dbReference type="InterPro" id="IPR022941">
    <property type="entry name" value="SRP54"/>
</dbReference>
<evidence type="ECO:0000256" key="5">
    <source>
        <dbReference type="ARBA" id="ARBA00023134"/>
    </source>
</evidence>
<evidence type="ECO:0000259" key="10">
    <source>
        <dbReference type="SMART" id="SM00382"/>
    </source>
</evidence>
<dbReference type="InterPro" id="IPR013822">
    <property type="entry name" value="Signal_recog_particl_SRP54_hlx"/>
</dbReference>
<proteinExistence type="inferred from homology"/>
<dbReference type="InterPro" id="IPR004125">
    <property type="entry name" value="Signal_recog_particle_SRP54_M"/>
</dbReference>
<evidence type="ECO:0000256" key="7">
    <source>
        <dbReference type="ARBA" id="ARBA00023274"/>
    </source>
</evidence>
<feature type="domain" description="AAA+ ATPase" evidence="10">
    <location>
        <begin position="100"/>
        <end position="247"/>
    </location>
</feature>
<comment type="caution">
    <text evidence="13">The sequence shown here is derived from an EMBL/GenBank/DDBJ whole genome shotgun (WGS) entry which is preliminary data.</text>
</comment>
<dbReference type="CDD" id="cd18539">
    <property type="entry name" value="SRP_G"/>
    <property type="match status" value="1"/>
</dbReference>
<keyword evidence="4 9" id="KW-0694">RNA-binding</keyword>
<dbReference type="Pfam" id="PF02881">
    <property type="entry name" value="SRP54_N"/>
    <property type="match status" value="1"/>
</dbReference>
<evidence type="ECO:0000256" key="4">
    <source>
        <dbReference type="ARBA" id="ARBA00022884"/>
    </source>
</evidence>
<keyword evidence="9" id="KW-0963">Cytoplasm</keyword>
<dbReference type="SMART" id="SM00962">
    <property type="entry name" value="SRP54"/>
    <property type="match status" value="1"/>
</dbReference>
<dbReference type="GO" id="GO:0048500">
    <property type="term" value="C:signal recognition particle"/>
    <property type="evidence" value="ECO:0007669"/>
    <property type="project" value="UniProtKB-UniRule"/>
</dbReference>
<evidence type="ECO:0000259" key="12">
    <source>
        <dbReference type="SMART" id="SM00963"/>
    </source>
</evidence>
<dbReference type="FunFam" id="3.40.50.300:FF:000022">
    <property type="entry name" value="Signal recognition particle 54 kDa subunit"/>
    <property type="match status" value="1"/>
</dbReference>
<dbReference type="GO" id="GO:0005525">
    <property type="term" value="F:GTP binding"/>
    <property type="evidence" value="ECO:0007669"/>
    <property type="project" value="UniProtKB-UniRule"/>
</dbReference>
<evidence type="ECO:0000313" key="13">
    <source>
        <dbReference type="EMBL" id="EHL14664.1"/>
    </source>
</evidence>
<dbReference type="HAMAP" id="MF_00306">
    <property type="entry name" value="SRP54"/>
    <property type="match status" value="1"/>
</dbReference>
<dbReference type="PANTHER" id="PTHR11564:SF5">
    <property type="entry name" value="SIGNAL RECOGNITION PARTICLE SUBUNIT SRP54"/>
    <property type="match status" value="1"/>
</dbReference>
<dbReference type="GO" id="GO:0003924">
    <property type="term" value="F:GTPase activity"/>
    <property type="evidence" value="ECO:0007669"/>
    <property type="project" value="UniProtKB-UniRule"/>
</dbReference>
<evidence type="ECO:0000256" key="2">
    <source>
        <dbReference type="ARBA" id="ARBA00022741"/>
    </source>
</evidence>
<name>G9X164_9FIRM</name>
<comment type="subcellular location">
    <subcellularLocation>
        <location evidence="9">Cytoplasm</location>
    </subcellularLocation>
    <text evidence="9">The SRP-RNC complex is targeted to the cytoplasmic membrane.</text>
</comment>
<dbReference type="InterPro" id="IPR004780">
    <property type="entry name" value="SRP"/>
</dbReference>
<comment type="similarity">
    <text evidence="1 9">Belongs to the GTP-binding SRP family. SRP54 subfamily.</text>
</comment>
<dbReference type="GO" id="GO:0008312">
    <property type="term" value="F:7S RNA binding"/>
    <property type="evidence" value="ECO:0007669"/>
    <property type="project" value="InterPro"/>
</dbReference>
<dbReference type="PATRIC" id="fig|796937.3.peg.1362"/>
<feature type="binding site" evidence="9">
    <location>
        <begin position="248"/>
        <end position="251"/>
    </location>
    <ligand>
        <name>GTP</name>
        <dbReference type="ChEBI" id="CHEBI:37565"/>
    </ligand>
</feature>
<dbReference type="EC" id="3.6.5.4" evidence="9"/>
<dbReference type="Gene3D" id="1.10.260.30">
    <property type="entry name" value="Signal recognition particle, SRP54 subunit, M-domain"/>
    <property type="match status" value="1"/>
</dbReference>
<organism evidence="13 14">
    <name type="scientific">Peptoanaerobacter stomatis</name>
    <dbReference type="NCBI Taxonomy" id="796937"/>
    <lineage>
        <taxon>Bacteria</taxon>
        <taxon>Bacillati</taxon>
        <taxon>Bacillota</taxon>
        <taxon>Clostridia</taxon>
        <taxon>Peptostreptococcales</taxon>
        <taxon>Filifactoraceae</taxon>
        <taxon>Peptoanaerobacter</taxon>
    </lineage>
</organism>
<evidence type="ECO:0000256" key="3">
    <source>
        <dbReference type="ARBA" id="ARBA00022801"/>
    </source>
</evidence>
<sequence>MIFEGLAEKLQNTLQGLRGKGTLSEKDVDAAMREVKLALLEADVNYKVVKDFVKRVKERSIGEEVLKSLTPGQQVIKIVNDELKELMGGVQSKLNISSKPPTVILMSGLQGAGKTTTTGKLAHNLKQQGKNPMLVACDVYRPAAVKQLEILADKVGAKFYSEENNNNPVQIATNAVAEAKTLGFDIVIIDTAGRLHIDEELMDELKNIKSSVKPHEILLVVDAMTGQDAVNIVKTFDEALGIDGVILSKLDGDTRGGAALSIRAVTDKPIKFSATGEKIGDLEPFYPDRMANRILGMGDVLSLIEKAQSSVDMDAIKGLDSKMKNMDFNFDDFLLQMQQIKKMGSLKSLIEMIPGLSKQMKNIDVDDKELVKIEAIIQSMTKQERANPSIINGSRKLRIAKGSGMQVNQVNRLLKQFEETRKMMKQMSTFTKGRKKMKFPFLGM</sequence>
<keyword evidence="6 9" id="KW-0733">Signal recognition particle</keyword>